<dbReference type="Proteomes" id="UP000820669">
    <property type="component" value="Unassembled WGS sequence"/>
</dbReference>
<accession>A0ABX1SKN5</accession>
<dbReference type="RefSeq" id="WP_169384417.1">
    <property type="nucleotide sequence ID" value="NZ_JAAXLA010000069.1"/>
</dbReference>
<comment type="caution">
    <text evidence="1">The sequence shown here is derived from an EMBL/GenBank/DDBJ whole genome shotgun (WGS) entry which is preliminary data.</text>
</comment>
<protein>
    <submittedName>
        <fullName evidence="1">Uncharacterized protein</fullName>
    </submittedName>
</protein>
<evidence type="ECO:0000313" key="2">
    <source>
        <dbReference type="Proteomes" id="UP000820669"/>
    </source>
</evidence>
<name>A0ABX1SKN5_9PSEU</name>
<reference evidence="1 2" key="1">
    <citation type="submission" date="2020-04" db="EMBL/GenBank/DDBJ databases">
        <authorList>
            <person name="Klaysubun C."/>
            <person name="Duangmal K."/>
            <person name="Lipun K."/>
        </authorList>
    </citation>
    <scope>NUCLEOTIDE SEQUENCE [LARGE SCALE GENOMIC DNA]</scope>
    <source>
        <strain evidence="1 2">K10HN5</strain>
    </source>
</reference>
<sequence>MISITGPAAGRPGELGQPEALGVGEQTLAMGGDLGGEVMVREHASTLVLRALPPHRTITSSWPGRPLTAVRQRG</sequence>
<proteinExistence type="predicted"/>
<gene>
    <name evidence="1" type="ORF">HF526_27150</name>
</gene>
<keyword evidence="2" id="KW-1185">Reference proteome</keyword>
<dbReference type="EMBL" id="JAAXLA010000069">
    <property type="protein sequence ID" value="NMI00952.1"/>
    <property type="molecule type" value="Genomic_DNA"/>
</dbReference>
<organism evidence="1 2">
    <name type="scientific">Pseudonocardia acidicola</name>
    <dbReference type="NCBI Taxonomy" id="2724939"/>
    <lineage>
        <taxon>Bacteria</taxon>
        <taxon>Bacillati</taxon>
        <taxon>Actinomycetota</taxon>
        <taxon>Actinomycetes</taxon>
        <taxon>Pseudonocardiales</taxon>
        <taxon>Pseudonocardiaceae</taxon>
        <taxon>Pseudonocardia</taxon>
    </lineage>
</organism>
<evidence type="ECO:0000313" key="1">
    <source>
        <dbReference type="EMBL" id="NMI00952.1"/>
    </source>
</evidence>